<dbReference type="RefSeq" id="WP_258499112.1">
    <property type="nucleotide sequence ID" value="NZ_JANSKA010000004.1"/>
</dbReference>
<comment type="caution">
    <text evidence="2">The sequence shown here is derived from an EMBL/GenBank/DDBJ whole genome shotgun (WGS) entry which is preliminary data.</text>
</comment>
<dbReference type="SUPFAM" id="SSF54001">
    <property type="entry name" value="Cysteine proteinases"/>
    <property type="match status" value="1"/>
</dbReference>
<keyword evidence="3" id="KW-1185">Reference proteome</keyword>
<dbReference type="Gene3D" id="3.90.1720.10">
    <property type="entry name" value="endopeptidase domain like (from Nostoc punctiforme)"/>
    <property type="match status" value="1"/>
</dbReference>
<name>A0ABT1Z8T1_9ACTN</name>
<dbReference type="Proteomes" id="UP001204320">
    <property type="component" value="Unassembled WGS sequence"/>
</dbReference>
<organism evidence="2 3">
    <name type="scientific">Tractidigestivibacter montrealensis</name>
    <dbReference type="NCBI Taxonomy" id="2972466"/>
    <lineage>
        <taxon>Bacteria</taxon>
        <taxon>Bacillati</taxon>
        <taxon>Actinomycetota</taxon>
        <taxon>Coriobacteriia</taxon>
        <taxon>Coriobacteriales</taxon>
        <taxon>Atopobiaceae</taxon>
        <taxon>Tractidigestivibacter</taxon>
    </lineage>
</organism>
<reference evidence="2 3" key="1">
    <citation type="submission" date="2022-08" db="EMBL/GenBank/DDBJ databases">
        <title>Tractidigestivibacter montrealensis type strain KD21.</title>
        <authorList>
            <person name="Diop K."/>
            <person name="Richard C."/>
            <person name="Routy B."/>
        </authorList>
    </citation>
    <scope>NUCLEOTIDE SEQUENCE [LARGE SCALE GENOMIC DNA]</scope>
    <source>
        <strain evidence="2 3">KD21</strain>
    </source>
</reference>
<feature type="chain" id="PRO_5046074478" evidence="1">
    <location>
        <begin position="28"/>
        <end position="205"/>
    </location>
</feature>
<protein>
    <submittedName>
        <fullName evidence="2">YiiX/YebB-like N1pC/P60 family cysteine hydrolase</fullName>
    </submittedName>
</protein>
<accession>A0ABT1Z8T1</accession>
<dbReference type="InterPro" id="IPR024453">
    <property type="entry name" value="Peptidase_C92"/>
</dbReference>
<dbReference type="Pfam" id="PF05708">
    <property type="entry name" value="Peptidase_C92"/>
    <property type="match status" value="1"/>
</dbReference>
<evidence type="ECO:0000313" key="2">
    <source>
        <dbReference type="EMBL" id="MCR9036621.1"/>
    </source>
</evidence>
<evidence type="ECO:0000313" key="3">
    <source>
        <dbReference type="Proteomes" id="UP001204320"/>
    </source>
</evidence>
<sequence>MYKKMIAVLPILVVLLAISSFHTPAVASEPPARDVPSEEEFAPYWEEAARMPIMSDKGPMRRLGTYPTRKGVILVTGDKFKWIPSGHAAIVYSSSRVVESTDQGVVFGSNNWASSKGVVYGLNVNETTTTQDAAAANWCYSQIGKPYNYNFFDRDTRSSFYCSQLVWAAYKDLYGIDLDTPAWGNAVYPAELVMSSHTSTIYSQV</sequence>
<dbReference type="InterPro" id="IPR038765">
    <property type="entry name" value="Papain-like_cys_pep_sf"/>
</dbReference>
<dbReference type="EMBL" id="JANSKA010000004">
    <property type="protein sequence ID" value="MCR9036621.1"/>
    <property type="molecule type" value="Genomic_DNA"/>
</dbReference>
<evidence type="ECO:0000256" key="1">
    <source>
        <dbReference type="SAM" id="SignalP"/>
    </source>
</evidence>
<proteinExistence type="predicted"/>
<keyword evidence="1" id="KW-0732">Signal</keyword>
<gene>
    <name evidence="2" type="ORF">NVS32_06615</name>
</gene>
<feature type="signal peptide" evidence="1">
    <location>
        <begin position="1"/>
        <end position="27"/>
    </location>
</feature>